<name>A0AAV5RYY3_MAUHU</name>
<protein>
    <submittedName>
        <fullName evidence="3">Irr1 protein</fullName>
    </submittedName>
</protein>
<feature type="compositionally biased region" description="Polar residues" evidence="1">
    <location>
        <begin position="1147"/>
        <end position="1160"/>
    </location>
</feature>
<dbReference type="InterPro" id="IPR013721">
    <property type="entry name" value="STAG"/>
</dbReference>
<dbReference type="InterPro" id="IPR020839">
    <property type="entry name" value="SCD"/>
</dbReference>
<dbReference type="Pfam" id="PF21581">
    <property type="entry name" value="SCD"/>
    <property type="match status" value="1"/>
</dbReference>
<reference evidence="3 4" key="1">
    <citation type="journal article" date="2023" name="Elife">
        <title>Identification of key yeast species and microbe-microbe interactions impacting larval growth of Drosophila in the wild.</title>
        <authorList>
            <person name="Mure A."/>
            <person name="Sugiura Y."/>
            <person name="Maeda R."/>
            <person name="Honda K."/>
            <person name="Sakurai N."/>
            <person name="Takahashi Y."/>
            <person name="Watada M."/>
            <person name="Katoh T."/>
            <person name="Gotoh A."/>
            <person name="Gotoh Y."/>
            <person name="Taniguchi I."/>
            <person name="Nakamura K."/>
            <person name="Hayashi T."/>
            <person name="Katayama T."/>
            <person name="Uemura T."/>
            <person name="Hattori Y."/>
        </authorList>
    </citation>
    <scope>NUCLEOTIDE SEQUENCE [LARGE SCALE GENOMIC DNA]</scope>
    <source>
        <strain evidence="3 4">KH-74</strain>
    </source>
</reference>
<dbReference type="GO" id="GO:0005634">
    <property type="term" value="C:nucleus"/>
    <property type="evidence" value="ECO:0007669"/>
    <property type="project" value="TreeGrafter"/>
</dbReference>
<feature type="compositionally biased region" description="Polar residues" evidence="1">
    <location>
        <begin position="18"/>
        <end position="29"/>
    </location>
</feature>
<dbReference type="Pfam" id="PF08514">
    <property type="entry name" value="STAG"/>
    <property type="match status" value="1"/>
</dbReference>
<dbReference type="PANTHER" id="PTHR11199:SF0">
    <property type="entry name" value="LD34181P-RELATED"/>
    <property type="match status" value="1"/>
</dbReference>
<dbReference type="EMBL" id="BTGD01000008">
    <property type="protein sequence ID" value="GMM56277.1"/>
    <property type="molecule type" value="Genomic_DNA"/>
</dbReference>
<dbReference type="PROSITE" id="PS51425">
    <property type="entry name" value="SCD"/>
    <property type="match status" value="1"/>
</dbReference>
<feature type="compositionally biased region" description="Acidic residues" evidence="1">
    <location>
        <begin position="30"/>
        <end position="55"/>
    </location>
</feature>
<sequence length="1160" mass="131381">MSDASSATGSDDEDVYLQSVNEDLNTSFDEGSENEFDPEYSSDVEIDNANDDDYFPDAKGKRKAELEHKKEERARKRLKKVSYASRAKVSAVSGESKKDQEHYLEMMKDFEPTELFSILASSEDVSIEELLRELLESYNDDRDTVIQKIVNLLLDCCGVMVHVQNHDVHSNDSATDTVSEVQLSFQNQKLHEFTLLISKSKKKKTRYTHLYDNFVEFMHKFLEIANELQLLFAEEDHNESDEDASSYNEIKMSPLVMDLLTWLASFSVSKIRCFRYVSSLSLYIFQDYLSGLAVSFEKDYLAKLTKQLKMESAKKRPNKKIIEKLTENVEEIQGSKTVVDNILDNINKLCFVHRFKDVDEGIRAESMAHLAVWVETNPAYFMKVTYLKYFGWLLSDTSANVRLQILKALPNIIKASHHSSMVDNPAIRQFFERFKGRVIEIATLDVETDVSIAAINVLTEAISLDYPEDDEIVSISSLIFVNDDVKVSSYSKNAKLMASIAKFIAKAATEKFTSFMDNSELPKDTAKVKTSSIVKIGTINRLLENALHAFLTRSDSHQSRISNQMQIIYQAAEFLYPYFGSEISNICELLTDDSEFTDIYEQITTVSENLNESNADIDMESINSQQSAHNSPMLPDSEKHISFYLTVLSGLCNGGMNGRNQSRTSLAEAVLPHLKNLLKNLSTNSSEVFLQILTIFNLFDLEFWINSGHKKDIKGINQMILRGFKGVVFESINPDNRLYTVFSKTVEHLKEFKLKEVDDTWIKEISMIKLQFQKFLSGSKEDTTDKNFLEFQNTIYSQYFNRLVVLGKEYPIEFSEELLELIRTRYLSRIAIETELGTIEDATNINFKLPVILITWETQKWFDIVNNSKDINDLSSSRTTERSAAITTAKTVNGAISYFSQIIEGLIKTLVELSHANNSSDTVVRDICISLTNAIIDSMVSLKSFELELPDNEVNWKDILEETIKERYMTDETCKILLDTFLYLESLFAASQNLHLEREGDEDVTLNGLNSSADAYETEKRLCMYTIKLTGLRKLGLIEDDIFNRVTLNKEVLGPLFESIIDDSIFGSKNSGQSKTRNLRNNIPEVSLPHNSDASNLAQDHEASKSENESHGNVNNKPSRGLNVIPENSDETGEASSAANGAMESSPLPTSLASGLTSEI</sequence>
<feature type="compositionally biased region" description="Basic and acidic residues" evidence="1">
    <location>
        <begin position="56"/>
        <end position="71"/>
    </location>
</feature>
<evidence type="ECO:0000313" key="3">
    <source>
        <dbReference type="EMBL" id="GMM56277.1"/>
    </source>
</evidence>
<dbReference type="Pfam" id="PF21767">
    <property type="entry name" value="SCC3_C"/>
    <property type="match status" value="1"/>
</dbReference>
<accession>A0AAV5RYY3</accession>
<feature type="region of interest" description="Disordered" evidence="1">
    <location>
        <begin position="1"/>
        <end position="71"/>
    </location>
</feature>
<feature type="domain" description="SCD" evidence="2">
    <location>
        <begin position="351"/>
        <end position="441"/>
    </location>
</feature>
<feature type="region of interest" description="Disordered" evidence="1">
    <location>
        <begin position="1071"/>
        <end position="1160"/>
    </location>
</feature>
<feature type="compositionally biased region" description="Basic and acidic residues" evidence="1">
    <location>
        <begin position="1099"/>
        <end position="1110"/>
    </location>
</feature>
<dbReference type="Proteomes" id="UP001377567">
    <property type="component" value="Unassembled WGS sequence"/>
</dbReference>
<dbReference type="GO" id="GO:0000785">
    <property type="term" value="C:chromatin"/>
    <property type="evidence" value="ECO:0007669"/>
    <property type="project" value="TreeGrafter"/>
</dbReference>
<dbReference type="GO" id="GO:0007062">
    <property type="term" value="P:sister chromatid cohesion"/>
    <property type="evidence" value="ECO:0007669"/>
    <property type="project" value="UniProtKB-ARBA"/>
</dbReference>
<evidence type="ECO:0000256" key="1">
    <source>
        <dbReference type="SAM" id="MobiDB-lite"/>
    </source>
</evidence>
<dbReference type="PANTHER" id="PTHR11199">
    <property type="entry name" value="STROMAL ANTIGEN"/>
    <property type="match status" value="1"/>
</dbReference>
<evidence type="ECO:0000313" key="4">
    <source>
        <dbReference type="Proteomes" id="UP001377567"/>
    </source>
</evidence>
<dbReference type="InterPro" id="IPR016024">
    <property type="entry name" value="ARM-type_fold"/>
</dbReference>
<comment type="caution">
    <text evidence="3">The sequence shown here is derived from an EMBL/GenBank/DDBJ whole genome shotgun (WGS) entry which is preliminary data.</text>
</comment>
<feature type="compositionally biased region" description="Polar residues" evidence="1">
    <location>
        <begin position="1089"/>
        <end position="1098"/>
    </location>
</feature>
<organism evidence="3 4">
    <name type="scientific">Maudiozyma humilis</name>
    <name type="common">Sour dough yeast</name>
    <name type="synonym">Kazachstania humilis</name>
    <dbReference type="NCBI Taxonomy" id="51915"/>
    <lineage>
        <taxon>Eukaryota</taxon>
        <taxon>Fungi</taxon>
        <taxon>Dikarya</taxon>
        <taxon>Ascomycota</taxon>
        <taxon>Saccharomycotina</taxon>
        <taxon>Saccharomycetes</taxon>
        <taxon>Saccharomycetales</taxon>
        <taxon>Saccharomycetaceae</taxon>
        <taxon>Maudiozyma</taxon>
    </lineage>
</organism>
<dbReference type="GO" id="GO:0008278">
    <property type="term" value="C:cohesin complex"/>
    <property type="evidence" value="ECO:0007669"/>
    <property type="project" value="TreeGrafter"/>
</dbReference>
<evidence type="ECO:0000259" key="2">
    <source>
        <dbReference type="PROSITE" id="PS51425"/>
    </source>
</evidence>
<dbReference type="GO" id="GO:0003682">
    <property type="term" value="F:chromatin binding"/>
    <property type="evidence" value="ECO:0007669"/>
    <property type="project" value="TreeGrafter"/>
</dbReference>
<proteinExistence type="predicted"/>
<gene>
    <name evidence="3" type="ORF">DAKH74_028930</name>
</gene>
<keyword evidence="4" id="KW-1185">Reference proteome</keyword>
<dbReference type="InterPro" id="IPR039662">
    <property type="entry name" value="Cohesin_Scc3/SA"/>
</dbReference>
<dbReference type="AlphaFoldDB" id="A0AAV5RYY3"/>
<dbReference type="InterPro" id="IPR048610">
    <property type="entry name" value="SCC3_C"/>
</dbReference>
<feature type="compositionally biased region" description="Polar residues" evidence="1">
    <location>
        <begin position="1071"/>
        <end position="1081"/>
    </location>
</feature>
<dbReference type="SUPFAM" id="SSF48371">
    <property type="entry name" value="ARM repeat"/>
    <property type="match status" value="1"/>
</dbReference>